<sequence length="35" mass="3798">MKRGICRYAAKNVSGMNEDAPRGGEGKFVTRLTAI</sequence>
<name>A0A5E5AHH7_9BURK</name>
<keyword evidence="2" id="KW-1185">Reference proteome</keyword>
<organism evidence="1 2">
    <name type="scientific">Pandoraea anapnoica</name>
    <dbReference type="NCBI Taxonomy" id="2508301"/>
    <lineage>
        <taxon>Bacteria</taxon>
        <taxon>Pseudomonadati</taxon>
        <taxon>Pseudomonadota</taxon>
        <taxon>Betaproteobacteria</taxon>
        <taxon>Burkholderiales</taxon>
        <taxon>Burkholderiaceae</taxon>
        <taxon>Pandoraea</taxon>
    </lineage>
</organism>
<accession>A0A5E5AHH7</accession>
<evidence type="ECO:0000313" key="2">
    <source>
        <dbReference type="Proteomes" id="UP000383122"/>
    </source>
</evidence>
<dbReference type="Proteomes" id="UP000383122">
    <property type="component" value="Unassembled WGS sequence"/>
</dbReference>
<proteinExistence type="predicted"/>
<protein>
    <submittedName>
        <fullName evidence="1">Uncharacterized protein</fullName>
    </submittedName>
</protein>
<gene>
    <name evidence="1" type="ORF">PAN31117_04242</name>
</gene>
<dbReference type="AlphaFoldDB" id="A0A5E5AHH7"/>
<evidence type="ECO:0000313" key="1">
    <source>
        <dbReference type="EMBL" id="VVE72005.1"/>
    </source>
</evidence>
<dbReference type="EMBL" id="CABPSP010000014">
    <property type="protein sequence ID" value="VVE72005.1"/>
    <property type="molecule type" value="Genomic_DNA"/>
</dbReference>
<reference evidence="1 2" key="1">
    <citation type="submission" date="2019-08" db="EMBL/GenBank/DDBJ databases">
        <authorList>
            <person name="Peeters C."/>
        </authorList>
    </citation>
    <scope>NUCLEOTIDE SEQUENCE [LARGE SCALE GENOMIC DNA]</scope>
    <source>
        <strain evidence="1 2">LMG 31117</strain>
    </source>
</reference>